<gene>
    <name evidence="2" type="ORF">AAND1436_LOCUS34988</name>
</gene>
<organism evidence="2">
    <name type="scientific">Alexandrium andersonii</name>
    <dbReference type="NCBI Taxonomy" id="327968"/>
    <lineage>
        <taxon>Eukaryota</taxon>
        <taxon>Sar</taxon>
        <taxon>Alveolata</taxon>
        <taxon>Dinophyceae</taxon>
        <taxon>Gonyaulacales</taxon>
        <taxon>Pyrocystaceae</taxon>
        <taxon>Alexandrium</taxon>
    </lineage>
</organism>
<dbReference type="EMBL" id="HBGQ01072916">
    <property type="protein sequence ID" value="CAD9490433.1"/>
    <property type="molecule type" value="Transcribed_RNA"/>
</dbReference>
<keyword evidence="1" id="KW-0812">Transmembrane</keyword>
<sequence>MECSSVDISVRQAVSFVLDRRLTYLLILMTLTNLLFSAVDARVLPKLGIRSDLHEKRKHEFGVRLVQLIAGLLLSVSGYGFVLFYLLTGCCANEVYLFYFGSCMLALDLHEWIRRWPLRLHVLGHHIAVFFLCLSMVEFDGYDNRMAVERSTLITMLVSNVSITWVTDIFHVVFKLSKRPRTIKRARLAFLVLAIFRLANVGILFTLAGYNFAKQAWPHAGVSTFFGFAYSYVTYKATSFVWWFDADAYVARHCEDPMPEVVANPRK</sequence>
<evidence type="ECO:0008006" key="3">
    <source>
        <dbReference type="Google" id="ProtNLM"/>
    </source>
</evidence>
<keyword evidence="1" id="KW-0472">Membrane</keyword>
<protein>
    <recommendedName>
        <fullName evidence="3">TLC domain-containing protein</fullName>
    </recommendedName>
</protein>
<accession>A0A7S2HGZ6</accession>
<feature type="transmembrane region" description="Helical" evidence="1">
    <location>
        <begin position="65"/>
        <end position="89"/>
    </location>
</feature>
<reference evidence="2" key="1">
    <citation type="submission" date="2021-01" db="EMBL/GenBank/DDBJ databases">
        <authorList>
            <person name="Corre E."/>
            <person name="Pelletier E."/>
            <person name="Niang G."/>
            <person name="Scheremetjew M."/>
            <person name="Finn R."/>
            <person name="Kale V."/>
            <person name="Holt S."/>
            <person name="Cochrane G."/>
            <person name="Meng A."/>
            <person name="Brown T."/>
            <person name="Cohen L."/>
        </authorList>
    </citation>
    <scope>NUCLEOTIDE SEQUENCE</scope>
    <source>
        <strain evidence="2">CCMP2222</strain>
    </source>
</reference>
<feature type="transmembrane region" description="Helical" evidence="1">
    <location>
        <begin position="157"/>
        <end position="176"/>
    </location>
</feature>
<keyword evidence="1" id="KW-1133">Transmembrane helix</keyword>
<evidence type="ECO:0000256" key="1">
    <source>
        <dbReference type="SAM" id="Phobius"/>
    </source>
</evidence>
<feature type="transmembrane region" description="Helical" evidence="1">
    <location>
        <begin position="188"/>
        <end position="210"/>
    </location>
</feature>
<name>A0A7S2HGZ6_9DINO</name>
<proteinExistence type="predicted"/>
<feature type="transmembrane region" description="Helical" evidence="1">
    <location>
        <begin position="22"/>
        <end position="44"/>
    </location>
</feature>
<feature type="transmembrane region" description="Helical" evidence="1">
    <location>
        <begin position="120"/>
        <end position="137"/>
    </location>
</feature>
<dbReference type="AlphaFoldDB" id="A0A7S2HGZ6"/>
<evidence type="ECO:0000313" key="2">
    <source>
        <dbReference type="EMBL" id="CAD9490433.1"/>
    </source>
</evidence>